<evidence type="ECO:0000313" key="6">
    <source>
        <dbReference type="EMBL" id="KPK63720.1"/>
    </source>
</evidence>
<dbReference type="InterPro" id="IPR001279">
    <property type="entry name" value="Metallo-B-lactamas"/>
</dbReference>
<gene>
    <name evidence="6" type="ORF">AMJ83_05840</name>
</gene>
<evidence type="ECO:0000259" key="5">
    <source>
        <dbReference type="SMART" id="SM00849"/>
    </source>
</evidence>
<dbReference type="InterPro" id="IPR051013">
    <property type="entry name" value="MBL_superfamily_lactonases"/>
</dbReference>
<comment type="caution">
    <text evidence="6">The sequence shown here is derived from an EMBL/GenBank/DDBJ whole genome shotgun (WGS) entry which is preliminary data.</text>
</comment>
<dbReference type="InterPro" id="IPR036866">
    <property type="entry name" value="RibonucZ/Hydroxyglut_hydro"/>
</dbReference>
<dbReference type="GO" id="GO:0016787">
    <property type="term" value="F:hydrolase activity"/>
    <property type="evidence" value="ECO:0007669"/>
    <property type="project" value="UniProtKB-KW"/>
</dbReference>
<accession>A0A0S8FSI9</accession>
<dbReference type="SMART" id="SM00849">
    <property type="entry name" value="Lactamase_B"/>
    <property type="match status" value="1"/>
</dbReference>
<dbReference type="PANTHER" id="PTHR42978:SF6">
    <property type="entry name" value="QUORUM-QUENCHING LACTONASE YTNP-RELATED"/>
    <property type="match status" value="1"/>
</dbReference>
<keyword evidence="2" id="KW-0479">Metal-binding</keyword>
<proteinExistence type="inferred from homology"/>
<evidence type="ECO:0000256" key="4">
    <source>
        <dbReference type="ARBA" id="ARBA00022833"/>
    </source>
</evidence>
<evidence type="ECO:0000256" key="1">
    <source>
        <dbReference type="ARBA" id="ARBA00007749"/>
    </source>
</evidence>
<dbReference type="EMBL" id="LJUJ01000009">
    <property type="protein sequence ID" value="KPK63720.1"/>
    <property type="molecule type" value="Genomic_DNA"/>
</dbReference>
<organism evidence="6 7">
    <name type="scientific">candidate division WOR_3 bacterium SM23_42</name>
    <dbReference type="NCBI Taxonomy" id="1703779"/>
    <lineage>
        <taxon>Bacteria</taxon>
        <taxon>Bacteria division WOR-3</taxon>
    </lineage>
</organism>
<dbReference type="Gene3D" id="3.60.15.10">
    <property type="entry name" value="Ribonuclease Z/Hydroxyacylglutathione hydrolase-like"/>
    <property type="match status" value="1"/>
</dbReference>
<dbReference type="AlphaFoldDB" id="A0A0S8FSI9"/>
<dbReference type="GO" id="GO:0046872">
    <property type="term" value="F:metal ion binding"/>
    <property type="evidence" value="ECO:0007669"/>
    <property type="project" value="UniProtKB-KW"/>
</dbReference>
<reference evidence="6 7" key="1">
    <citation type="journal article" date="2015" name="Microbiome">
        <title>Genomic resolution of linkages in carbon, nitrogen, and sulfur cycling among widespread estuary sediment bacteria.</title>
        <authorList>
            <person name="Baker B.J."/>
            <person name="Lazar C.S."/>
            <person name="Teske A.P."/>
            <person name="Dick G.J."/>
        </authorList>
    </citation>
    <scope>NUCLEOTIDE SEQUENCE [LARGE SCALE GENOMIC DNA]</scope>
    <source>
        <strain evidence="6">SM23_42</strain>
    </source>
</reference>
<dbReference type="CDD" id="cd16281">
    <property type="entry name" value="metallo-hydrolase-like_MBL-fold"/>
    <property type="match status" value="1"/>
</dbReference>
<dbReference type="Proteomes" id="UP000051373">
    <property type="component" value="Unassembled WGS sequence"/>
</dbReference>
<protein>
    <recommendedName>
        <fullName evidence="5">Metallo-beta-lactamase domain-containing protein</fullName>
    </recommendedName>
</protein>
<dbReference type="STRING" id="1703779.AMJ83_05840"/>
<evidence type="ECO:0000313" key="7">
    <source>
        <dbReference type="Proteomes" id="UP000051373"/>
    </source>
</evidence>
<dbReference type="SUPFAM" id="SSF56281">
    <property type="entry name" value="Metallo-hydrolase/oxidoreductase"/>
    <property type="match status" value="1"/>
</dbReference>
<keyword evidence="3" id="KW-0378">Hydrolase</keyword>
<feature type="domain" description="Metallo-beta-lactamase" evidence="5">
    <location>
        <begin position="47"/>
        <end position="255"/>
    </location>
</feature>
<dbReference type="Pfam" id="PF00753">
    <property type="entry name" value="Lactamase_B"/>
    <property type="match status" value="1"/>
</dbReference>
<name>A0A0S8FSI9_UNCW3</name>
<evidence type="ECO:0000256" key="2">
    <source>
        <dbReference type="ARBA" id="ARBA00022723"/>
    </source>
</evidence>
<dbReference type="PANTHER" id="PTHR42978">
    <property type="entry name" value="QUORUM-QUENCHING LACTONASE YTNP-RELATED-RELATED"/>
    <property type="match status" value="1"/>
</dbReference>
<comment type="similarity">
    <text evidence="1">Belongs to the metallo-beta-lactamase superfamily.</text>
</comment>
<evidence type="ECO:0000256" key="3">
    <source>
        <dbReference type="ARBA" id="ARBA00022801"/>
    </source>
</evidence>
<keyword evidence="4" id="KW-0862">Zinc</keyword>
<sequence length="282" mass="32248">MKFGDVELFVISDGYFWLDGGSMFGVVPKVLWNRLMPSDEDNRIRLALNCLLIRTADKNVLVDTGIGDKFDKRLMEIYKTERDTNLLSSLTNLRIQPPDIDIVINTHLHFDHCGGNTLEENGKYLPTFPRAKYVIQKKEWYAALNTDEKTQSSYRRSDFIPLEETGQLILVDGEYEIAPGVMVLLTDGHTRGHQSVLVTSNAQRVLYLGDLIPTTYHLKIPYMTSYDQYPVALVACKKEIIKKAVENNWLLVFEHDPNITFAHLKVENGRIIPAPFTVKNQM</sequence>